<protein>
    <recommendedName>
        <fullName evidence="2">Protein kinase domain-containing protein</fullName>
    </recommendedName>
</protein>
<feature type="region of interest" description="Disordered" evidence="1">
    <location>
        <begin position="408"/>
        <end position="429"/>
    </location>
</feature>
<dbReference type="GO" id="GO:0004674">
    <property type="term" value="F:protein serine/threonine kinase activity"/>
    <property type="evidence" value="ECO:0007669"/>
    <property type="project" value="TreeGrafter"/>
</dbReference>
<organism evidence="3 4">
    <name type="scientific">Daldinia eschscholtzii</name>
    <dbReference type="NCBI Taxonomy" id="292717"/>
    <lineage>
        <taxon>Eukaryota</taxon>
        <taxon>Fungi</taxon>
        <taxon>Dikarya</taxon>
        <taxon>Ascomycota</taxon>
        <taxon>Pezizomycotina</taxon>
        <taxon>Sordariomycetes</taxon>
        <taxon>Xylariomycetidae</taxon>
        <taxon>Xylariales</taxon>
        <taxon>Hypoxylaceae</taxon>
        <taxon>Daldinia</taxon>
    </lineage>
</organism>
<dbReference type="GO" id="GO:0005524">
    <property type="term" value="F:ATP binding"/>
    <property type="evidence" value="ECO:0007669"/>
    <property type="project" value="InterPro"/>
</dbReference>
<dbReference type="CDD" id="cd00180">
    <property type="entry name" value="PKc"/>
    <property type="match status" value="1"/>
</dbReference>
<feature type="domain" description="Protein kinase" evidence="2">
    <location>
        <begin position="25"/>
        <end position="358"/>
    </location>
</feature>
<dbReference type="InterPro" id="IPR000719">
    <property type="entry name" value="Prot_kinase_dom"/>
</dbReference>
<accession>A0AAX6N0U2</accession>
<evidence type="ECO:0000313" key="4">
    <source>
        <dbReference type="Proteomes" id="UP001369815"/>
    </source>
</evidence>
<dbReference type="AlphaFoldDB" id="A0AAX6N0U2"/>
<comment type="caution">
    <text evidence="3">The sequence shown here is derived from an EMBL/GenBank/DDBJ whole genome shotgun (WGS) entry which is preliminary data.</text>
</comment>
<dbReference type="InterPro" id="IPR011009">
    <property type="entry name" value="Kinase-like_dom_sf"/>
</dbReference>
<dbReference type="Proteomes" id="UP001369815">
    <property type="component" value="Unassembled WGS sequence"/>
</dbReference>
<dbReference type="PANTHER" id="PTHR24359">
    <property type="entry name" value="SERINE/THREONINE-PROTEIN KINASE SBK1"/>
    <property type="match status" value="1"/>
</dbReference>
<name>A0AAX6N0U2_9PEZI</name>
<evidence type="ECO:0000313" key="3">
    <source>
        <dbReference type="EMBL" id="KAK6958386.1"/>
    </source>
</evidence>
<reference evidence="3 4" key="1">
    <citation type="journal article" date="2024" name="Front Chem Biol">
        <title>Unveiling the potential of Daldinia eschscholtzii MFLUCC 19-0629 through bioactivity and bioinformatics studies for enhanced sustainable agriculture production.</title>
        <authorList>
            <person name="Brooks S."/>
            <person name="Weaver J.A."/>
            <person name="Klomchit A."/>
            <person name="Alharthi S.A."/>
            <person name="Onlamun T."/>
            <person name="Nurani R."/>
            <person name="Vong T.K."/>
            <person name="Alberti F."/>
            <person name="Greco C."/>
        </authorList>
    </citation>
    <scope>NUCLEOTIDE SEQUENCE [LARGE SCALE GENOMIC DNA]</scope>
    <source>
        <strain evidence="3">MFLUCC 19-0629</strain>
    </source>
</reference>
<evidence type="ECO:0000259" key="2">
    <source>
        <dbReference type="PROSITE" id="PS50011"/>
    </source>
</evidence>
<dbReference type="PANTHER" id="PTHR24359:SF37">
    <property type="entry name" value="PROTEIN KINASE DOMAIN-CONTAINING PROTEIN"/>
    <property type="match status" value="1"/>
</dbReference>
<dbReference type="Pfam" id="PF00069">
    <property type="entry name" value="Pkinase"/>
    <property type="match status" value="1"/>
</dbReference>
<keyword evidence="4" id="KW-1185">Reference proteome</keyword>
<dbReference type="Gene3D" id="1.10.510.10">
    <property type="entry name" value="Transferase(Phosphotransferase) domain 1"/>
    <property type="match status" value="1"/>
</dbReference>
<feature type="compositionally biased region" description="Basic and acidic residues" evidence="1">
    <location>
        <begin position="408"/>
        <end position="423"/>
    </location>
</feature>
<dbReference type="SMART" id="SM00220">
    <property type="entry name" value="S_TKc"/>
    <property type="match status" value="1"/>
</dbReference>
<dbReference type="PROSITE" id="PS50011">
    <property type="entry name" value="PROTEIN_KINASE_DOM"/>
    <property type="match status" value="1"/>
</dbReference>
<evidence type="ECO:0000256" key="1">
    <source>
        <dbReference type="SAM" id="MobiDB-lite"/>
    </source>
</evidence>
<dbReference type="SUPFAM" id="SSF56112">
    <property type="entry name" value="Protein kinase-like (PK-like)"/>
    <property type="match status" value="1"/>
</dbReference>
<gene>
    <name evidence="3" type="ORF">Daesc_001185</name>
</gene>
<sequence>MPFIGDSVAESDGVESDYPEIRINSKRKMETRGGGFGDVYFVKIHPKSHNFRGVFGPLLSPEGPFALKKLKGGSNNGKNEKEFRKEIEMLRKFDGNVHPHIVTVLMTYKHGSQYCFLFPRAEGDLLDYFEQNPTPKGDLKVIRWLAEQCLRLTEAVDIIHNPPKQDSLQADKRRYGRHGDIKAENILVFKTEEKEDVLVLSDFGLGSMHHDWSRSNIPNRDIATTPVFRPPECEMEGGCISRAFDIWTLGCLFLDLLTWLLGGEDLRQEFERKRTTPYIRGPDTPLYFEVIKVGDGRHGFIVKEQVKDWFAEMHRHEQCTPFVHEFLDLIEQKMLVVESNCEKRARTGELLERLRSFHRKCLKQGSEHYCYTPRPDKSRLTIVPTIVEGLLSEVTKDRMKKSNARLRKLDRPTQRAEQIREAGDEPLNN</sequence>
<proteinExistence type="predicted"/>
<dbReference type="Gene3D" id="3.30.200.20">
    <property type="entry name" value="Phosphorylase Kinase, domain 1"/>
    <property type="match status" value="1"/>
</dbReference>
<dbReference type="EMBL" id="JBANMG010000001">
    <property type="protein sequence ID" value="KAK6958386.1"/>
    <property type="molecule type" value="Genomic_DNA"/>
</dbReference>